<reference evidence="5 6" key="1">
    <citation type="submission" date="2017-12" db="EMBL/GenBank/DDBJ databases">
        <title>Sequencing, de novo assembly and annotation of complete genome of a new Thraustochytrid species, strain FCC1311.</title>
        <authorList>
            <person name="Sedici K."/>
            <person name="Godart F."/>
            <person name="Aiese Cigliano R."/>
            <person name="Sanseverino W."/>
            <person name="Barakat M."/>
            <person name="Ortet P."/>
            <person name="Marechal E."/>
            <person name="Cagnac O."/>
            <person name="Amato A."/>
        </authorList>
    </citation>
    <scope>NUCLEOTIDE SEQUENCE [LARGE SCALE GENOMIC DNA]</scope>
</reference>
<dbReference type="Pfam" id="PF07967">
    <property type="entry name" value="zf-C3HC"/>
    <property type="match status" value="1"/>
</dbReference>
<dbReference type="AlphaFoldDB" id="A0A2R5GM93"/>
<dbReference type="Proteomes" id="UP000241890">
    <property type="component" value="Unassembled WGS sequence"/>
</dbReference>
<proteinExistence type="predicted"/>
<dbReference type="InterPro" id="IPR019341">
    <property type="entry name" value="Alpha/Gamma-adaptin-bd_p34"/>
</dbReference>
<organism evidence="5 6">
    <name type="scientific">Hondaea fermentalgiana</name>
    <dbReference type="NCBI Taxonomy" id="2315210"/>
    <lineage>
        <taxon>Eukaryota</taxon>
        <taxon>Sar</taxon>
        <taxon>Stramenopiles</taxon>
        <taxon>Bigyra</taxon>
        <taxon>Labyrinthulomycetes</taxon>
        <taxon>Thraustochytrida</taxon>
        <taxon>Thraustochytriidae</taxon>
        <taxon>Hondaea</taxon>
    </lineage>
</organism>
<gene>
    <name evidence="5" type="ORF">FCC1311_056322</name>
</gene>
<feature type="compositionally biased region" description="Basic and acidic residues" evidence="3">
    <location>
        <begin position="345"/>
        <end position="357"/>
    </location>
</feature>
<dbReference type="OrthoDB" id="1741717at2759"/>
<feature type="compositionally biased region" description="Basic and acidic residues" evidence="3">
    <location>
        <begin position="53"/>
        <end position="71"/>
    </location>
</feature>
<dbReference type="EMBL" id="BEYU01000057">
    <property type="protein sequence ID" value="GBG29411.1"/>
    <property type="molecule type" value="Genomic_DNA"/>
</dbReference>
<dbReference type="PANTHER" id="PTHR14659:SF1">
    <property type="entry name" value="ALPHA- AND GAMMA-ADAPTIN-BINDING PROTEIN P34"/>
    <property type="match status" value="1"/>
</dbReference>
<dbReference type="GO" id="GO:0008270">
    <property type="term" value="F:zinc ion binding"/>
    <property type="evidence" value="ECO:0007669"/>
    <property type="project" value="InterPro"/>
</dbReference>
<comment type="caution">
    <text evidence="5">The sequence shown here is derived from an EMBL/GenBank/DDBJ whole genome shotgun (WGS) entry which is preliminary data.</text>
</comment>
<keyword evidence="2" id="KW-0539">Nucleus</keyword>
<feature type="region of interest" description="Disordered" evidence="3">
    <location>
        <begin position="29"/>
        <end position="89"/>
    </location>
</feature>
<dbReference type="Pfam" id="PF10199">
    <property type="entry name" value="Adaptin_binding"/>
    <property type="match status" value="1"/>
</dbReference>
<dbReference type="PANTHER" id="PTHR14659">
    <property type="entry name" value="ALPHA- AND GAMMA-ADAPTIN-BINDING PROTEIN P34"/>
    <property type="match status" value="1"/>
</dbReference>
<evidence type="ECO:0000256" key="3">
    <source>
        <dbReference type="SAM" id="MobiDB-lite"/>
    </source>
</evidence>
<protein>
    <submittedName>
        <fullName evidence="5">Nuclear-interacting partner of ALK</fullName>
    </submittedName>
</protein>
<evidence type="ECO:0000256" key="1">
    <source>
        <dbReference type="ARBA" id="ARBA00004123"/>
    </source>
</evidence>
<evidence type="ECO:0000256" key="2">
    <source>
        <dbReference type="ARBA" id="ARBA00023242"/>
    </source>
</evidence>
<comment type="subcellular location">
    <subcellularLocation>
        <location evidence="1">Nucleus</location>
    </subcellularLocation>
</comment>
<feature type="region of interest" description="Disordered" evidence="3">
    <location>
        <begin position="345"/>
        <end position="378"/>
    </location>
</feature>
<dbReference type="InterPro" id="IPR012935">
    <property type="entry name" value="NuBaID_N"/>
</dbReference>
<name>A0A2R5GM93_9STRA</name>
<keyword evidence="6" id="KW-1185">Reference proteome</keyword>
<dbReference type="InParanoid" id="A0A2R5GM93"/>
<evidence type="ECO:0000313" key="5">
    <source>
        <dbReference type="EMBL" id="GBG29411.1"/>
    </source>
</evidence>
<accession>A0A2R5GM93</accession>
<dbReference type="Gene3D" id="3.40.50.11960">
    <property type="match status" value="1"/>
</dbReference>
<evidence type="ECO:0000259" key="4">
    <source>
        <dbReference type="Pfam" id="PF07967"/>
    </source>
</evidence>
<evidence type="ECO:0000313" key="6">
    <source>
        <dbReference type="Proteomes" id="UP000241890"/>
    </source>
</evidence>
<feature type="domain" description="C3HC-type" evidence="4">
    <location>
        <begin position="92"/>
        <end position="139"/>
    </location>
</feature>
<dbReference type="GO" id="GO:0005634">
    <property type="term" value="C:nucleus"/>
    <property type="evidence" value="ECO:0007669"/>
    <property type="project" value="UniProtKB-SubCell"/>
</dbReference>
<sequence>MSQEDELARRVDAALASWRRGVQALERRWDAEGEDPDAEETVALAAGDEPELAEGRGDEPEARASKADKVKATASGGTRPKRARPSSGWASSYAGFVQRAQTFSAFSWFGKPEAIGKNVCAAHGWTNVDTDKLACASYDKDVVHLFNALVVRPAAMGELPRVLVLGGGLSADHAALVEALTTRYHKKLSMAKASSGADVPETRRVPWRIETKYYTANVHVEARGSLEAIAALDQETWWDQVQAVVLAIDMRQPREFIEAHASLLDRLDDIDTLICVGVEPEGSNHSISEAEAALESLDPTLEFISVDLHIEQPAAASDGSKRGLDRLVEVLEVTMWNNMERAGEDMKVSPSQDDHQSIEAAQQAPVGPLAAGGSDGKEMNETGTNDVKHNVRQSDDEEAAAAAAIAAAALEPEPDLDDLASLMEEVKRVKSLHGTRSREDQVREATLVAMRLAAAMGLDGSISDEGEE</sequence>